<proteinExistence type="predicted"/>
<keyword evidence="1" id="KW-1133">Transmembrane helix</keyword>
<organism evidence="2 3">
    <name type="scientific">Trichomalopsis sarcophagae</name>
    <dbReference type="NCBI Taxonomy" id="543379"/>
    <lineage>
        <taxon>Eukaryota</taxon>
        <taxon>Metazoa</taxon>
        <taxon>Ecdysozoa</taxon>
        <taxon>Arthropoda</taxon>
        <taxon>Hexapoda</taxon>
        <taxon>Insecta</taxon>
        <taxon>Pterygota</taxon>
        <taxon>Neoptera</taxon>
        <taxon>Endopterygota</taxon>
        <taxon>Hymenoptera</taxon>
        <taxon>Apocrita</taxon>
        <taxon>Proctotrupomorpha</taxon>
        <taxon>Chalcidoidea</taxon>
        <taxon>Pteromalidae</taxon>
        <taxon>Pteromalinae</taxon>
        <taxon>Trichomalopsis</taxon>
    </lineage>
</organism>
<accession>A0A232FBM4</accession>
<evidence type="ECO:0000313" key="3">
    <source>
        <dbReference type="Proteomes" id="UP000215335"/>
    </source>
</evidence>
<comment type="caution">
    <text evidence="2">The sequence shown here is derived from an EMBL/GenBank/DDBJ whole genome shotgun (WGS) entry which is preliminary data.</text>
</comment>
<feature type="transmembrane region" description="Helical" evidence="1">
    <location>
        <begin position="62"/>
        <end position="88"/>
    </location>
</feature>
<reference evidence="2 3" key="1">
    <citation type="journal article" date="2017" name="Curr. Biol.">
        <title>The Evolution of Venom by Co-option of Single-Copy Genes.</title>
        <authorList>
            <person name="Martinson E.O."/>
            <person name="Mrinalini"/>
            <person name="Kelkar Y.D."/>
            <person name="Chang C.H."/>
            <person name="Werren J.H."/>
        </authorList>
    </citation>
    <scope>NUCLEOTIDE SEQUENCE [LARGE SCALE GENOMIC DNA]</scope>
    <source>
        <strain evidence="2 3">Alberta</strain>
        <tissue evidence="2">Whole body</tissue>
    </source>
</reference>
<name>A0A232FBM4_9HYME</name>
<keyword evidence="1" id="KW-0472">Membrane</keyword>
<dbReference type="AlphaFoldDB" id="A0A232FBM4"/>
<dbReference type="Proteomes" id="UP000215335">
    <property type="component" value="Unassembled WGS sequence"/>
</dbReference>
<evidence type="ECO:0000256" key="1">
    <source>
        <dbReference type="SAM" id="Phobius"/>
    </source>
</evidence>
<evidence type="ECO:0000313" key="2">
    <source>
        <dbReference type="EMBL" id="OXU28055.1"/>
    </source>
</evidence>
<dbReference type="EMBL" id="NNAY01000487">
    <property type="protein sequence ID" value="OXU28055.1"/>
    <property type="molecule type" value="Genomic_DNA"/>
</dbReference>
<protein>
    <submittedName>
        <fullName evidence="2">Uncharacterized protein</fullName>
    </submittedName>
</protein>
<keyword evidence="1" id="KW-0812">Transmembrane</keyword>
<sequence>MGVIRSFRALQSSFPFIFQNHSFQADGRIQKLSPYSWLILYYSKLCGQKNILHLNHVMLCVYLVFLNCAFFFSIYSAGIIFYSTVWLFTRYARALTSRCK</sequence>
<keyword evidence="3" id="KW-1185">Reference proteome</keyword>
<gene>
    <name evidence="2" type="ORF">TSAR_008869</name>
</gene>